<dbReference type="PANTHER" id="PTHR34219">
    <property type="entry name" value="IRON-REGULATED INNER MEMBRANE PROTEIN-RELATED"/>
    <property type="match status" value="1"/>
</dbReference>
<keyword evidence="1" id="KW-1133">Transmembrane helix</keyword>
<proteinExistence type="predicted"/>
<dbReference type="Pfam" id="PF03929">
    <property type="entry name" value="PepSY_TM"/>
    <property type="match status" value="1"/>
</dbReference>
<protein>
    <recommendedName>
        <fullName evidence="4">Peptidase</fullName>
    </recommendedName>
</protein>
<keyword evidence="3" id="KW-1185">Reference proteome</keyword>
<feature type="transmembrane region" description="Helical" evidence="1">
    <location>
        <begin position="12"/>
        <end position="36"/>
    </location>
</feature>
<dbReference type="Proteomes" id="UP000214747">
    <property type="component" value="Unassembled WGS sequence"/>
</dbReference>
<organism evidence="2 3">
    <name type="scientific">Herbaspirillum aquaticum</name>
    <dbReference type="NCBI Taxonomy" id="568783"/>
    <lineage>
        <taxon>Bacteria</taxon>
        <taxon>Pseudomonadati</taxon>
        <taxon>Pseudomonadota</taxon>
        <taxon>Betaproteobacteria</taxon>
        <taxon>Burkholderiales</taxon>
        <taxon>Oxalobacteraceae</taxon>
        <taxon>Herbaspirillum</taxon>
    </lineage>
</organism>
<feature type="transmembrane region" description="Helical" evidence="1">
    <location>
        <begin position="156"/>
        <end position="180"/>
    </location>
</feature>
<dbReference type="EMBL" id="NJGV01000034">
    <property type="protein sequence ID" value="OWY31926.1"/>
    <property type="molecule type" value="Genomic_DNA"/>
</dbReference>
<keyword evidence="1" id="KW-0472">Membrane</keyword>
<accession>A0A225SMN4</accession>
<feature type="transmembrane region" description="Helical" evidence="1">
    <location>
        <begin position="201"/>
        <end position="226"/>
    </location>
</feature>
<sequence length="551" mass="59646">MKEGLRQSMAWLHTWCGLLVCWVLLLVFAGGSASYFKEEISLWMMPELHASAAAPVTQAQAIERAAAYLQQRAPQAERWFITLPDERSVAMRVGWIAPPPAAGKEAAGSPRSRFKSERIDAATGQPLARVRDTRGGEFLYRLHFDLHYLPVQWARWIVSVCALFMLVAIVSGVITHRRIFADFFTFRRNKGQRSWLDAHNATAVLALPFHLMITYTGLITLMFMIMPWGVQSAYRDQGGEKAFFEEVFPGGAGRVKAAGVAAPLTALPALAERARQHWQGAPLALVVVNNPGDAKATVVVTRQKLATLSSLQPALLFEGVSGRQVAALGEAVSATALTRGALVGLHLAHFADPWLRVLFFLCGLCGYLMVATGALLWAVKTRQKQAKAIADGARAGFGLRLVEALNLGAIAGLPIAFASYFWANRLLPVELAGRAQMEIHLFFAAWAIAAVLAQIRPSLGMWRLQLGAGAALFLGLPVLNVFTTHSHLGVTLLQGRGPWAVAGCDLTLLALGSALALAAHLLARRQRASQARSVPVPVRHAAHPAVAKEIA</sequence>
<evidence type="ECO:0000313" key="3">
    <source>
        <dbReference type="Proteomes" id="UP000214747"/>
    </source>
</evidence>
<dbReference type="InterPro" id="IPR005625">
    <property type="entry name" value="PepSY-ass_TM"/>
</dbReference>
<dbReference type="AlphaFoldDB" id="A0A225SMN4"/>
<evidence type="ECO:0000256" key="1">
    <source>
        <dbReference type="SAM" id="Phobius"/>
    </source>
</evidence>
<feature type="transmembrane region" description="Helical" evidence="1">
    <location>
        <begin position="460"/>
        <end position="479"/>
    </location>
</feature>
<evidence type="ECO:0008006" key="4">
    <source>
        <dbReference type="Google" id="ProtNLM"/>
    </source>
</evidence>
<reference evidence="2 3" key="1">
    <citation type="journal article" date="2010" name="Int. J. Syst. Evol. Microbiol.">
        <title>Reclassification of Herbaspirillum putei as a later heterotypic synonym of Herbaspirillum huttiense, with the description of H. huttiense subsp. huttiense subsp. nov. and H. huttiense subsp. putei subsp. nov., comb. nov., and description of Herbaspirillum aquaticum sp. nov.</title>
        <authorList>
            <person name="Dobritsa A.P."/>
            <person name="Reddy M.C."/>
            <person name="Samadpour M."/>
        </authorList>
    </citation>
    <scope>NUCLEOTIDE SEQUENCE [LARGE SCALE GENOMIC DNA]</scope>
    <source>
        <strain evidence="2 3">IEH 4430</strain>
    </source>
</reference>
<feature type="transmembrane region" description="Helical" evidence="1">
    <location>
        <begin position="499"/>
        <end position="523"/>
    </location>
</feature>
<feature type="transmembrane region" description="Helical" evidence="1">
    <location>
        <begin position="404"/>
        <end position="423"/>
    </location>
</feature>
<evidence type="ECO:0000313" key="2">
    <source>
        <dbReference type="EMBL" id="OWY31926.1"/>
    </source>
</evidence>
<feature type="transmembrane region" description="Helical" evidence="1">
    <location>
        <begin position="435"/>
        <end position="453"/>
    </location>
</feature>
<feature type="transmembrane region" description="Helical" evidence="1">
    <location>
        <begin position="357"/>
        <end position="379"/>
    </location>
</feature>
<comment type="caution">
    <text evidence="2">The sequence shown here is derived from an EMBL/GenBank/DDBJ whole genome shotgun (WGS) entry which is preliminary data.</text>
</comment>
<dbReference type="RefSeq" id="WP_088757459.1">
    <property type="nucleotide sequence ID" value="NZ_NJGV01000034.1"/>
</dbReference>
<keyword evidence="1" id="KW-0812">Transmembrane</keyword>
<dbReference type="PANTHER" id="PTHR34219:SF4">
    <property type="entry name" value="PEPSY DOMAIN-CONTAINING PROTEIN"/>
    <property type="match status" value="1"/>
</dbReference>
<gene>
    <name evidence="2" type="ORF">CEJ45_23765</name>
</gene>
<name>A0A225SMN4_9BURK</name>